<evidence type="ECO:0000256" key="1">
    <source>
        <dbReference type="SAM" id="Phobius"/>
    </source>
</evidence>
<keyword evidence="1" id="KW-1133">Transmembrane helix</keyword>
<evidence type="ECO:0000313" key="3">
    <source>
        <dbReference type="Proteomes" id="UP000767854"/>
    </source>
</evidence>
<accession>A0ABS2MTS1</accession>
<dbReference type="EMBL" id="JAFBDT010000032">
    <property type="protein sequence ID" value="MBM7562821.1"/>
    <property type="molecule type" value="Genomic_DNA"/>
</dbReference>
<proteinExistence type="predicted"/>
<keyword evidence="1" id="KW-0472">Membrane</keyword>
<keyword evidence="3" id="KW-1185">Reference proteome</keyword>
<feature type="transmembrane region" description="Helical" evidence="1">
    <location>
        <begin position="41"/>
        <end position="63"/>
    </location>
</feature>
<name>A0ABS2MTS1_9FIRM</name>
<dbReference type="Proteomes" id="UP000767854">
    <property type="component" value="Unassembled WGS sequence"/>
</dbReference>
<protein>
    <submittedName>
        <fullName evidence="2">Cellulose synthase/poly-beta-1,6-N-acetylglucosamine synthase-like glycosyltransferase</fullName>
    </submittedName>
</protein>
<dbReference type="RefSeq" id="WP_204665247.1">
    <property type="nucleotide sequence ID" value="NZ_JAFBDT010000032.1"/>
</dbReference>
<comment type="caution">
    <text evidence="2">The sequence shown here is derived from an EMBL/GenBank/DDBJ whole genome shotgun (WGS) entry which is preliminary data.</text>
</comment>
<sequence length="70" mass="8123">MAQLYIFTVVSMITSFAFESQNKVDVKDAIIVSDSRIIYEAIRSLFYNFGFFVLVIILILVLIKVKSRRK</sequence>
<organism evidence="2 3">
    <name type="scientific">Fusibacter tunisiensis</name>
    <dbReference type="NCBI Taxonomy" id="1008308"/>
    <lineage>
        <taxon>Bacteria</taxon>
        <taxon>Bacillati</taxon>
        <taxon>Bacillota</taxon>
        <taxon>Clostridia</taxon>
        <taxon>Eubacteriales</taxon>
        <taxon>Eubacteriales Family XII. Incertae Sedis</taxon>
        <taxon>Fusibacter</taxon>
    </lineage>
</organism>
<keyword evidence="1" id="KW-0812">Transmembrane</keyword>
<gene>
    <name evidence="2" type="ORF">JOC49_002394</name>
</gene>
<reference evidence="2 3" key="1">
    <citation type="submission" date="2021-01" db="EMBL/GenBank/DDBJ databases">
        <title>Genomic Encyclopedia of Type Strains, Phase IV (KMG-IV): sequencing the most valuable type-strain genomes for metagenomic binning, comparative biology and taxonomic classification.</title>
        <authorList>
            <person name="Goeker M."/>
        </authorList>
    </citation>
    <scope>NUCLEOTIDE SEQUENCE [LARGE SCALE GENOMIC DNA]</scope>
    <source>
        <strain evidence="2 3">DSM 24436</strain>
    </source>
</reference>
<evidence type="ECO:0000313" key="2">
    <source>
        <dbReference type="EMBL" id="MBM7562821.1"/>
    </source>
</evidence>